<dbReference type="InterPro" id="IPR029063">
    <property type="entry name" value="SAM-dependent_MTases_sf"/>
</dbReference>
<evidence type="ECO:0000313" key="3">
    <source>
        <dbReference type="EMBL" id="KAH7372549.1"/>
    </source>
</evidence>
<keyword evidence="1" id="KW-0479">Metal-binding</keyword>
<protein>
    <submittedName>
        <fullName evidence="3">Uncharacterized protein</fullName>
    </submittedName>
</protein>
<dbReference type="SUPFAM" id="SSF53335">
    <property type="entry name" value="S-adenosyl-L-methionine-dependent methyltransferases"/>
    <property type="match status" value="1"/>
</dbReference>
<evidence type="ECO:0000256" key="2">
    <source>
        <dbReference type="ARBA" id="ARBA00022842"/>
    </source>
</evidence>
<organism evidence="3 4">
    <name type="scientific">Ceratopteris richardii</name>
    <name type="common">Triangle waterfern</name>
    <dbReference type="NCBI Taxonomy" id="49495"/>
    <lineage>
        <taxon>Eukaryota</taxon>
        <taxon>Viridiplantae</taxon>
        <taxon>Streptophyta</taxon>
        <taxon>Embryophyta</taxon>
        <taxon>Tracheophyta</taxon>
        <taxon>Polypodiopsida</taxon>
        <taxon>Polypodiidae</taxon>
        <taxon>Polypodiales</taxon>
        <taxon>Pteridineae</taxon>
        <taxon>Pteridaceae</taxon>
        <taxon>Parkerioideae</taxon>
        <taxon>Ceratopteris</taxon>
    </lineage>
</organism>
<dbReference type="GO" id="GO:0008168">
    <property type="term" value="F:methyltransferase activity"/>
    <property type="evidence" value="ECO:0007669"/>
    <property type="project" value="InterPro"/>
</dbReference>
<dbReference type="Gene3D" id="3.40.50.150">
    <property type="entry name" value="Vaccinia Virus protein VP39"/>
    <property type="match status" value="1"/>
</dbReference>
<dbReference type="AlphaFoldDB" id="A0A8T2STY7"/>
<dbReference type="Gene3D" id="1.10.1200.270">
    <property type="entry name" value="Methyltransferase, alpha-helical capping domain"/>
    <property type="match status" value="1"/>
</dbReference>
<keyword evidence="2" id="KW-0460">Magnesium</keyword>
<dbReference type="OrthoDB" id="1523883at2759"/>
<keyword evidence="4" id="KW-1185">Reference proteome</keyword>
<dbReference type="Proteomes" id="UP000825935">
    <property type="component" value="Chromosome 17"/>
</dbReference>
<accession>A0A8T2STY7</accession>
<reference evidence="3" key="1">
    <citation type="submission" date="2021-08" db="EMBL/GenBank/DDBJ databases">
        <title>WGS assembly of Ceratopteris richardii.</title>
        <authorList>
            <person name="Marchant D.B."/>
            <person name="Chen G."/>
            <person name="Jenkins J."/>
            <person name="Shu S."/>
            <person name="Leebens-Mack J."/>
            <person name="Grimwood J."/>
            <person name="Schmutz J."/>
            <person name="Soltis P."/>
            <person name="Soltis D."/>
            <person name="Chen Z.-H."/>
        </authorList>
    </citation>
    <scope>NUCLEOTIDE SEQUENCE</scope>
    <source>
        <strain evidence="3">Whitten #5841</strain>
        <tissue evidence="3">Leaf</tissue>
    </source>
</reference>
<evidence type="ECO:0000313" key="4">
    <source>
        <dbReference type="Proteomes" id="UP000825935"/>
    </source>
</evidence>
<dbReference type="Pfam" id="PF03492">
    <property type="entry name" value="Methyltransf_7"/>
    <property type="match status" value="1"/>
</dbReference>
<sequence>MFNVPLFTFHPSELQSAVECFKGTLEVLKIELMEDCEKMHSDECRQLINDEEAFSRRQVGKIASVLMPLVVFHLGEARAQELFRKFQVKASNKAKTLEHDKIKGLYWKVVVAILRKI</sequence>
<evidence type="ECO:0000256" key="1">
    <source>
        <dbReference type="ARBA" id="ARBA00022723"/>
    </source>
</evidence>
<dbReference type="EMBL" id="CM035422">
    <property type="protein sequence ID" value="KAH7372549.1"/>
    <property type="molecule type" value="Genomic_DNA"/>
</dbReference>
<comment type="caution">
    <text evidence="3">The sequence shown here is derived from an EMBL/GenBank/DDBJ whole genome shotgun (WGS) entry which is preliminary data.</text>
</comment>
<dbReference type="InterPro" id="IPR042086">
    <property type="entry name" value="MeTrfase_capping"/>
</dbReference>
<dbReference type="InterPro" id="IPR005299">
    <property type="entry name" value="MeTrfase_7"/>
</dbReference>
<name>A0A8T2STY7_CERRI</name>
<dbReference type="GO" id="GO:0046872">
    <property type="term" value="F:metal ion binding"/>
    <property type="evidence" value="ECO:0007669"/>
    <property type="project" value="UniProtKB-KW"/>
</dbReference>
<proteinExistence type="predicted"/>
<gene>
    <name evidence="3" type="ORF">KP509_17G009100</name>
</gene>